<evidence type="ECO:0000313" key="3">
    <source>
        <dbReference type="EMBL" id="MBD2149947.1"/>
    </source>
</evidence>
<evidence type="ECO:0000256" key="1">
    <source>
        <dbReference type="ARBA" id="ARBA00022741"/>
    </source>
</evidence>
<dbReference type="PROSITE" id="PS51419">
    <property type="entry name" value="RAB"/>
    <property type="match status" value="1"/>
</dbReference>
<gene>
    <name evidence="3" type="ORF">H6F44_07405</name>
</gene>
<evidence type="ECO:0000313" key="4">
    <source>
        <dbReference type="Proteomes" id="UP000631421"/>
    </source>
</evidence>
<dbReference type="InterPro" id="IPR027417">
    <property type="entry name" value="P-loop_NTPase"/>
</dbReference>
<organism evidence="3 4">
    <name type="scientific">Pseudanabaena cinerea FACHB-1277</name>
    <dbReference type="NCBI Taxonomy" id="2949581"/>
    <lineage>
        <taxon>Bacteria</taxon>
        <taxon>Bacillati</taxon>
        <taxon>Cyanobacteriota</taxon>
        <taxon>Cyanophyceae</taxon>
        <taxon>Pseudanabaenales</taxon>
        <taxon>Pseudanabaenaceae</taxon>
        <taxon>Pseudanabaena</taxon>
        <taxon>Pseudanabaena cinerea</taxon>
    </lineage>
</organism>
<dbReference type="SMART" id="SM00173">
    <property type="entry name" value="RAS"/>
    <property type="match status" value="1"/>
</dbReference>
<dbReference type="SUPFAM" id="SSF52540">
    <property type="entry name" value="P-loop containing nucleoside triphosphate hydrolases"/>
    <property type="match status" value="1"/>
</dbReference>
<comment type="caution">
    <text evidence="3">The sequence shown here is derived from an EMBL/GenBank/DDBJ whole genome shotgun (WGS) entry which is preliminary data.</text>
</comment>
<dbReference type="EMBL" id="JACJPY010000016">
    <property type="protein sequence ID" value="MBD2149947.1"/>
    <property type="molecule type" value="Genomic_DNA"/>
</dbReference>
<keyword evidence="4" id="KW-1185">Reference proteome</keyword>
<dbReference type="GO" id="GO:0005525">
    <property type="term" value="F:GTP binding"/>
    <property type="evidence" value="ECO:0007669"/>
    <property type="project" value="UniProtKB-KW"/>
</dbReference>
<dbReference type="PRINTS" id="PR00449">
    <property type="entry name" value="RASTRNSFRMNG"/>
</dbReference>
<protein>
    <submittedName>
        <fullName evidence="3">GTP-binding protein</fullName>
    </submittedName>
</protein>
<dbReference type="NCBIfam" id="TIGR00231">
    <property type="entry name" value="small_GTP"/>
    <property type="match status" value="1"/>
</dbReference>
<dbReference type="CDD" id="cd00154">
    <property type="entry name" value="Rab"/>
    <property type="match status" value="1"/>
</dbReference>
<dbReference type="InterPro" id="IPR005225">
    <property type="entry name" value="Small_GTP-bd"/>
</dbReference>
<reference evidence="3" key="2">
    <citation type="submission" date="2020-08" db="EMBL/GenBank/DDBJ databases">
        <authorList>
            <person name="Chen M."/>
            <person name="Teng W."/>
            <person name="Zhao L."/>
            <person name="Hu C."/>
            <person name="Zhou Y."/>
            <person name="Han B."/>
            <person name="Song L."/>
            <person name="Shu W."/>
        </authorList>
    </citation>
    <scope>NUCLEOTIDE SEQUENCE</scope>
    <source>
        <strain evidence="3">FACHB-1277</strain>
    </source>
</reference>
<reference evidence="3" key="1">
    <citation type="journal article" date="2015" name="ISME J.">
        <title>Draft Genome Sequence of Streptomyces incarnatus NRRL8089, which Produces the Nucleoside Antibiotic Sinefungin.</title>
        <authorList>
            <person name="Oshima K."/>
            <person name="Hattori M."/>
            <person name="Shimizu H."/>
            <person name="Fukuda K."/>
            <person name="Nemoto M."/>
            <person name="Inagaki K."/>
            <person name="Tamura T."/>
        </authorList>
    </citation>
    <scope>NUCLEOTIDE SEQUENCE</scope>
    <source>
        <strain evidence="3">FACHB-1277</strain>
    </source>
</reference>
<evidence type="ECO:0000256" key="2">
    <source>
        <dbReference type="ARBA" id="ARBA00023134"/>
    </source>
</evidence>
<dbReference type="Gene3D" id="3.40.50.300">
    <property type="entry name" value="P-loop containing nucleotide triphosphate hydrolases"/>
    <property type="match status" value="1"/>
</dbReference>
<proteinExistence type="predicted"/>
<keyword evidence="1" id="KW-0547">Nucleotide-binding</keyword>
<accession>A0A926Z5T5</accession>
<dbReference type="AlphaFoldDB" id="A0A926Z5T5"/>
<dbReference type="RefSeq" id="WP_190350319.1">
    <property type="nucleotide sequence ID" value="NZ_JACJPY010000016.1"/>
</dbReference>
<dbReference type="Pfam" id="PF08477">
    <property type="entry name" value="Roc"/>
    <property type="match status" value="1"/>
</dbReference>
<dbReference type="Proteomes" id="UP000631421">
    <property type="component" value="Unassembled WGS sequence"/>
</dbReference>
<dbReference type="SMART" id="SM00175">
    <property type="entry name" value="RAB"/>
    <property type="match status" value="1"/>
</dbReference>
<keyword evidence="2" id="KW-0342">GTP-binding</keyword>
<name>A0A926Z5T5_9CYAN</name>
<sequence length="184" mass="20320">MHSTSKVIAQKICLVGDFSVGKTSLIRQFVDQQFSDQYLSTVGVKISRKLVSLSNQANLSSEDNLQLQLIVWDIEGHTKFKSIAPNYLQGAKGAVIVGDVTRQSTIQNLESHIHLIHSVNPKSVLVIALNKVDLIKPSEQEKLLNYLCLKLSVTKDTIKLTSAKTGEGVDEIFYNLTQQILSIG</sequence>
<dbReference type="PANTHER" id="PTHR24073">
    <property type="entry name" value="DRAB5-RELATED"/>
    <property type="match status" value="1"/>
</dbReference>